<accession>A0A1A6C091</accession>
<reference evidence="2 3" key="1">
    <citation type="journal article" date="2014" name="Genome Announc.">
        <title>Draft Genome Sequence of the Iron-Oxidizing, Acidophilic, and Halotolerant 'Thiobacillus prosperus' Type Strain DSM 5130.</title>
        <authorList>
            <person name="Ossandon F.J."/>
            <person name="Cardenas J.P."/>
            <person name="Corbett M."/>
            <person name="Quatrini R."/>
            <person name="Holmes D.S."/>
            <person name="Watkin E."/>
        </authorList>
    </citation>
    <scope>NUCLEOTIDE SEQUENCE [LARGE SCALE GENOMIC DNA]</scope>
    <source>
        <strain evidence="2 3">DSM 5130</strain>
    </source>
</reference>
<feature type="transmembrane region" description="Helical" evidence="1">
    <location>
        <begin position="21"/>
        <end position="42"/>
    </location>
</feature>
<keyword evidence="1" id="KW-0472">Membrane</keyword>
<dbReference type="EMBL" id="JQSG02000006">
    <property type="protein sequence ID" value="OBS07975.1"/>
    <property type="molecule type" value="Genomic_DNA"/>
</dbReference>
<evidence type="ECO:0000313" key="3">
    <source>
        <dbReference type="Proteomes" id="UP000029273"/>
    </source>
</evidence>
<proteinExistence type="predicted"/>
<name>A0A1A6C091_9GAMM</name>
<keyword evidence="3" id="KW-1185">Reference proteome</keyword>
<evidence type="ECO:0000313" key="2">
    <source>
        <dbReference type="EMBL" id="OBS07975.1"/>
    </source>
</evidence>
<organism evidence="2 3">
    <name type="scientific">Acidihalobacter prosperus</name>
    <dbReference type="NCBI Taxonomy" id="160660"/>
    <lineage>
        <taxon>Bacteria</taxon>
        <taxon>Pseudomonadati</taxon>
        <taxon>Pseudomonadota</taxon>
        <taxon>Gammaproteobacteria</taxon>
        <taxon>Chromatiales</taxon>
        <taxon>Ectothiorhodospiraceae</taxon>
        <taxon>Acidihalobacter</taxon>
    </lineage>
</organism>
<dbReference type="AlphaFoldDB" id="A0A1A6C091"/>
<sequence length="43" mass="5014">MKEETRARIKQWGKRFGWAALAFYVVKGLVWLAIGLGTWSLFK</sequence>
<dbReference type="RefSeq" id="WP_269085374.1">
    <property type="nucleotide sequence ID" value="NZ_JQSG02000006.1"/>
</dbReference>
<gene>
    <name evidence="2" type="ORF">Thpro_022225</name>
</gene>
<keyword evidence="1" id="KW-1133">Transmembrane helix</keyword>
<protein>
    <recommendedName>
        <fullName evidence="4">Alanyl-tRNA synthetase</fullName>
    </recommendedName>
</protein>
<comment type="caution">
    <text evidence="2">The sequence shown here is derived from an EMBL/GenBank/DDBJ whole genome shotgun (WGS) entry which is preliminary data.</text>
</comment>
<evidence type="ECO:0008006" key="4">
    <source>
        <dbReference type="Google" id="ProtNLM"/>
    </source>
</evidence>
<evidence type="ECO:0000256" key="1">
    <source>
        <dbReference type="SAM" id="Phobius"/>
    </source>
</evidence>
<dbReference type="Proteomes" id="UP000029273">
    <property type="component" value="Unassembled WGS sequence"/>
</dbReference>
<keyword evidence="1" id="KW-0812">Transmembrane</keyword>